<feature type="modified residue" description="4-aspartylphosphate" evidence="2">
    <location>
        <position position="51"/>
    </location>
</feature>
<organism evidence="4 5">
    <name type="scientific">Pseudoduganella armeniaca</name>
    <dbReference type="NCBI Taxonomy" id="2072590"/>
    <lineage>
        <taxon>Bacteria</taxon>
        <taxon>Pseudomonadati</taxon>
        <taxon>Pseudomonadota</taxon>
        <taxon>Betaproteobacteria</taxon>
        <taxon>Burkholderiales</taxon>
        <taxon>Oxalobacteraceae</taxon>
        <taxon>Telluria group</taxon>
        <taxon>Pseudoduganella</taxon>
    </lineage>
</organism>
<dbReference type="InterPro" id="IPR001789">
    <property type="entry name" value="Sig_transdc_resp-reg_receiver"/>
</dbReference>
<dbReference type="InterPro" id="IPR011006">
    <property type="entry name" value="CheY-like_superfamily"/>
</dbReference>
<dbReference type="GO" id="GO:0000160">
    <property type="term" value="P:phosphorelay signal transduction system"/>
    <property type="evidence" value="ECO:0007669"/>
    <property type="project" value="InterPro"/>
</dbReference>
<dbReference type="OrthoDB" id="8757774at2"/>
<dbReference type="KEGG" id="masz:C9I28_21380"/>
<accession>A0A2R4CE79</accession>
<dbReference type="Pfam" id="PF00072">
    <property type="entry name" value="Response_reg"/>
    <property type="match status" value="1"/>
</dbReference>
<name>A0A2R4CE79_9BURK</name>
<evidence type="ECO:0000256" key="2">
    <source>
        <dbReference type="PROSITE-ProRule" id="PRU00169"/>
    </source>
</evidence>
<evidence type="ECO:0000313" key="4">
    <source>
        <dbReference type="EMBL" id="AVR97906.1"/>
    </source>
</evidence>
<dbReference type="EMBL" id="CP028324">
    <property type="protein sequence ID" value="AVR97906.1"/>
    <property type="molecule type" value="Genomic_DNA"/>
</dbReference>
<dbReference type="PROSITE" id="PS50110">
    <property type="entry name" value="RESPONSE_REGULATORY"/>
    <property type="match status" value="1"/>
</dbReference>
<dbReference type="PANTHER" id="PTHR44591">
    <property type="entry name" value="STRESS RESPONSE REGULATOR PROTEIN 1"/>
    <property type="match status" value="1"/>
</dbReference>
<reference evidence="4 5" key="1">
    <citation type="submission" date="2018-03" db="EMBL/GenBank/DDBJ databases">
        <title>Massilia armeniaca sp. nov., isolated from desert soil.</title>
        <authorList>
            <person name="Huang H."/>
            <person name="Ren M."/>
        </authorList>
    </citation>
    <scope>NUCLEOTIDE SEQUENCE [LARGE SCALE GENOMIC DNA]</scope>
    <source>
        <strain evidence="4 5">ZMN-3</strain>
    </source>
</reference>
<keyword evidence="1 2" id="KW-0597">Phosphoprotein</keyword>
<dbReference type="Proteomes" id="UP000240505">
    <property type="component" value="Chromosome"/>
</dbReference>
<proteinExistence type="predicted"/>
<dbReference type="SUPFAM" id="SSF52172">
    <property type="entry name" value="CheY-like"/>
    <property type="match status" value="1"/>
</dbReference>
<dbReference type="RefSeq" id="WP_107143245.1">
    <property type="nucleotide sequence ID" value="NZ_CP028324.1"/>
</dbReference>
<dbReference type="Gene3D" id="3.40.50.2300">
    <property type="match status" value="1"/>
</dbReference>
<evidence type="ECO:0000313" key="5">
    <source>
        <dbReference type="Proteomes" id="UP000240505"/>
    </source>
</evidence>
<feature type="domain" description="Response regulatory" evidence="3">
    <location>
        <begin position="2"/>
        <end position="119"/>
    </location>
</feature>
<dbReference type="AlphaFoldDB" id="A0A2R4CE79"/>
<protein>
    <recommendedName>
        <fullName evidence="3">Response regulatory domain-containing protein</fullName>
    </recommendedName>
</protein>
<sequence>MLILNVDDSEHARYAKTRLLRNAGFVVAEAGTGRDALSMAAALLPVLVLLDVRLPDMDGIEVCRRIKADPAMCVIRVIHISAAFITAQDIANGIASGANRYIVVPYEPQELIALVRREATWAA</sequence>
<keyword evidence="5" id="KW-1185">Reference proteome</keyword>
<gene>
    <name evidence="4" type="ORF">C9I28_21380</name>
</gene>
<evidence type="ECO:0000256" key="1">
    <source>
        <dbReference type="ARBA" id="ARBA00022553"/>
    </source>
</evidence>
<dbReference type="PANTHER" id="PTHR44591:SF3">
    <property type="entry name" value="RESPONSE REGULATORY DOMAIN-CONTAINING PROTEIN"/>
    <property type="match status" value="1"/>
</dbReference>
<dbReference type="SMART" id="SM00448">
    <property type="entry name" value="REC"/>
    <property type="match status" value="1"/>
</dbReference>
<dbReference type="InterPro" id="IPR050595">
    <property type="entry name" value="Bact_response_regulator"/>
</dbReference>
<evidence type="ECO:0000259" key="3">
    <source>
        <dbReference type="PROSITE" id="PS50110"/>
    </source>
</evidence>